<name>A0A917J1T1_9BACT</name>
<comment type="caution">
    <text evidence="3">The sequence shown here is derived from an EMBL/GenBank/DDBJ whole genome shotgun (WGS) entry which is preliminary data.</text>
</comment>
<feature type="compositionally biased region" description="Polar residues" evidence="1">
    <location>
        <begin position="185"/>
        <end position="230"/>
    </location>
</feature>
<evidence type="ECO:0000313" key="4">
    <source>
        <dbReference type="Proteomes" id="UP000627292"/>
    </source>
</evidence>
<feature type="transmembrane region" description="Helical" evidence="2">
    <location>
        <begin position="141"/>
        <end position="167"/>
    </location>
</feature>
<dbReference type="AlphaFoldDB" id="A0A917J1T1"/>
<gene>
    <name evidence="3" type="ORF">GCM10011379_43370</name>
</gene>
<sequence>MLINRHNYEEYFLMYVDNELNMHQRIEVELFVEQHPDLAGELTALQEAVLLPEPDITFQHKNSLFKQEKEGLTKENCEAQFLLYIDNELTEEARRKVEAFVQQHPEQQTQLTQLQQAVLTPEPVVFANKKILYRKEKERRVITLAWSRLAIAAALLGVTATAGWWFMRNDAPGHNPVAVVADTPAQGSNRPGQVPGNQTHTGSATITEQLAKAQQQANKPSTPSNGADNHTATTDKTTVPVTGENYIAAAPAHNHTAVKNNTATIPANANTARPVSTDLSTLQAGNETAIAYQPPTQVTVTADIAAVKTDIPPAATTKPTAARLTIINEPNKTIAYKELDTSEDDQSLYVGSLELNRNKVKGILRKAGRMLGAKAKAVTEENL</sequence>
<proteinExistence type="predicted"/>
<reference evidence="3" key="1">
    <citation type="journal article" date="2014" name="Int. J. Syst. Evol. Microbiol.">
        <title>Complete genome sequence of Corynebacterium casei LMG S-19264T (=DSM 44701T), isolated from a smear-ripened cheese.</title>
        <authorList>
            <consortium name="US DOE Joint Genome Institute (JGI-PGF)"/>
            <person name="Walter F."/>
            <person name="Albersmeier A."/>
            <person name="Kalinowski J."/>
            <person name="Ruckert C."/>
        </authorList>
    </citation>
    <scope>NUCLEOTIDE SEQUENCE</scope>
    <source>
        <strain evidence="3">CGMCC 1.15290</strain>
    </source>
</reference>
<evidence type="ECO:0000256" key="2">
    <source>
        <dbReference type="SAM" id="Phobius"/>
    </source>
</evidence>
<keyword evidence="2" id="KW-0472">Membrane</keyword>
<dbReference type="RefSeq" id="WP_188956285.1">
    <property type="nucleotide sequence ID" value="NZ_BMIB01000004.1"/>
</dbReference>
<evidence type="ECO:0000313" key="3">
    <source>
        <dbReference type="EMBL" id="GGH77272.1"/>
    </source>
</evidence>
<reference evidence="3" key="2">
    <citation type="submission" date="2020-09" db="EMBL/GenBank/DDBJ databases">
        <authorList>
            <person name="Sun Q."/>
            <person name="Zhou Y."/>
        </authorList>
    </citation>
    <scope>NUCLEOTIDE SEQUENCE</scope>
    <source>
        <strain evidence="3">CGMCC 1.15290</strain>
    </source>
</reference>
<feature type="region of interest" description="Disordered" evidence="1">
    <location>
        <begin position="177"/>
        <end position="239"/>
    </location>
</feature>
<keyword evidence="4" id="KW-1185">Reference proteome</keyword>
<dbReference type="Proteomes" id="UP000627292">
    <property type="component" value="Unassembled WGS sequence"/>
</dbReference>
<keyword evidence="2" id="KW-0812">Transmembrane</keyword>
<dbReference type="EMBL" id="BMIB01000004">
    <property type="protein sequence ID" value="GGH77272.1"/>
    <property type="molecule type" value="Genomic_DNA"/>
</dbReference>
<protein>
    <submittedName>
        <fullName evidence="3">Uncharacterized protein</fullName>
    </submittedName>
</protein>
<keyword evidence="2" id="KW-1133">Transmembrane helix</keyword>
<evidence type="ECO:0000256" key="1">
    <source>
        <dbReference type="SAM" id="MobiDB-lite"/>
    </source>
</evidence>
<organism evidence="3 4">
    <name type="scientific">Filimonas zeae</name>
    <dbReference type="NCBI Taxonomy" id="1737353"/>
    <lineage>
        <taxon>Bacteria</taxon>
        <taxon>Pseudomonadati</taxon>
        <taxon>Bacteroidota</taxon>
        <taxon>Chitinophagia</taxon>
        <taxon>Chitinophagales</taxon>
        <taxon>Chitinophagaceae</taxon>
        <taxon>Filimonas</taxon>
    </lineage>
</organism>
<accession>A0A917J1T1</accession>